<keyword evidence="1" id="KW-1133">Transmembrane helix</keyword>
<gene>
    <name evidence="2" type="ORF">CTER_0202</name>
</gene>
<dbReference type="PATRIC" id="fig|1195236.3.peg.502"/>
<proteinExistence type="predicted"/>
<keyword evidence="1" id="KW-0472">Membrane</keyword>
<organism evidence="2 3">
    <name type="scientific">Ruminiclostridium cellobioparum subsp. termitidis CT1112</name>
    <dbReference type="NCBI Taxonomy" id="1195236"/>
    <lineage>
        <taxon>Bacteria</taxon>
        <taxon>Bacillati</taxon>
        <taxon>Bacillota</taxon>
        <taxon>Clostridia</taxon>
        <taxon>Eubacteriales</taxon>
        <taxon>Oscillospiraceae</taxon>
        <taxon>Ruminiclostridium</taxon>
    </lineage>
</organism>
<accession>S0FPH6</accession>
<dbReference type="EMBL" id="AORV01000015">
    <property type="protein sequence ID" value="EMS73782.1"/>
    <property type="molecule type" value="Genomic_DNA"/>
</dbReference>
<dbReference type="STRING" id="1195236.CTER_0202"/>
<sequence>MRNKHNINQFKELCGLLENIEVNDELHKDRIFNQIKFKMETGTLQKNYIEKGEFYMKRNIKKTIAIAAALVCLISVFSVTSYGQGIIRSIVGLFHVGNITITQYDKELPDASNIKSTDDGERRTGVPESATIEEARDAMGIDFAVPAWLPEGYKYSNSVIHSKNGVELQYTKDKNLISLLISKGENGISTTGDVRKKALGGTTVYFANGIVLWEGQDGLTYEMYQMTDKDFDLDTLEKIIGAMSAEPGSNSSLYPKN</sequence>
<reference evidence="2 3" key="1">
    <citation type="journal article" date="2013" name="Genome Announc.">
        <title>Draft Genome Sequence of the Cellulolytic, Mesophilic, Anaerobic Bacterium Clostridium termitidis Strain CT1112 (DSM 5398).</title>
        <authorList>
            <person name="Lal S."/>
            <person name="Ramachandran U."/>
            <person name="Zhang X."/>
            <person name="Munir R."/>
            <person name="Sparling R."/>
            <person name="Levin D.B."/>
        </authorList>
    </citation>
    <scope>NUCLEOTIDE SEQUENCE [LARGE SCALE GENOMIC DNA]</scope>
    <source>
        <strain evidence="2 3">CT1112</strain>
    </source>
</reference>
<dbReference type="AlphaFoldDB" id="S0FPH6"/>
<dbReference type="RefSeq" id="WP_004623573.1">
    <property type="nucleotide sequence ID" value="NZ_AORV01000015.1"/>
</dbReference>
<feature type="transmembrane region" description="Helical" evidence="1">
    <location>
        <begin position="64"/>
        <end position="83"/>
    </location>
</feature>
<dbReference type="Proteomes" id="UP000014155">
    <property type="component" value="Unassembled WGS sequence"/>
</dbReference>
<evidence type="ECO:0000256" key="1">
    <source>
        <dbReference type="SAM" id="Phobius"/>
    </source>
</evidence>
<protein>
    <recommendedName>
        <fullName evidence="4">DUF4367 domain-containing protein</fullName>
    </recommendedName>
</protein>
<keyword evidence="1" id="KW-0812">Transmembrane</keyword>
<dbReference type="eggNOG" id="COG2834">
    <property type="taxonomic scope" value="Bacteria"/>
</dbReference>
<evidence type="ECO:0000313" key="3">
    <source>
        <dbReference type="Proteomes" id="UP000014155"/>
    </source>
</evidence>
<evidence type="ECO:0008006" key="4">
    <source>
        <dbReference type="Google" id="ProtNLM"/>
    </source>
</evidence>
<name>S0FPH6_RUMCE</name>
<comment type="caution">
    <text evidence="2">The sequence shown here is derived from an EMBL/GenBank/DDBJ whole genome shotgun (WGS) entry which is preliminary data.</text>
</comment>
<evidence type="ECO:0000313" key="2">
    <source>
        <dbReference type="EMBL" id="EMS73782.1"/>
    </source>
</evidence>
<keyword evidence="3" id="KW-1185">Reference proteome</keyword>